<feature type="domain" description="HD" evidence="7">
    <location>
        <begin position="19"/>
        <end position="134"/>
    </location>
</feature>
<sequence length="188" mass="21856">MLKRQEIVKRLKETLEEDRFRHTLRVEKIALSLAKKYGLDESKVSLAALLHDCARRYHRHELLVEAKRLGLSIDPIQEFEPKLLHAEISAHLARTEFKVRSKEVLHAINRHTVGAPKMSLLDKVIYLADHIEEGRAFPGVKRIRALAFRDLDRAIVESVTRTLLYLLENDLPVFHKTIETRNRFLLGI</sequence>
<dbReference type="PANTHER" id="PTHR35795:SF1">
    <property type="entry name" value="BIS(5'-NUCLEOSYL)-TETRAPHOSPHATASE, SYMMETRICAL"/>
    <property type="match status" value="1"/>
</dbReference>
<gene>
    <name evidence="8" type="ORF">A2311_03325</name>
</gene>
<dbReference type="EC" id="3.6.1.41" evidence="1"/>
<evidence type="ECO:0000313" key="9">
    <source>
        <dbReference type="Proteomes" id="UP000178951"/>
    </source>
</evidence>
<dbReference type="GO" id="GO:0000166">
    <property type="term" value="F:nucleotide binding"/>
    <property type="evidence" value="ECO:0007669"/>
    <property type="project" value="UniProtKB-KW"/>
</dbReference>
<evidence type="ECO:0000256" key="2">
    <source>
        <dbReference type="ARBA" id="ARBA00022723"/>
    </source>
</evidence>
<comment type="caution">
    <text evidence="8">The sequence shown here is derived from an EMBL/GenBank/DDBJ whole genome shotgun (WGS) entry which is preliminary data.</text>
</comment>
<dbReference type="Gene3D" id="1.10.3210.10">
    <property type="entry name" value="Hypothetical protein af1432"/>
    <property type="match status" value="1"/>
</dbReference>
<evidence type="ECO:0000259" key="7">
    <source>
        <dbReference type="PROSITE" id="PS51831"/>
    </source>
</evidence>
<dbReference type="STRING" id="1802583.A2311_03325"/>
<dbReference type="InterPro" id="IPR005249">
    <property type="entry name" value="YqeK"/>
</dbReference>
<protein>
    <recommendedName>
        <fullName evidence="1">bis(5'-nucleosyl)-tetraphosphatase (symmetrical)</fullName>
        <ecNumber evidence="1">3.6.1.41</ecNumber>
    </recommendedName>
</protein>
<dbReference type="InterPro" id="IPR051094">
    <property type="entry name" value="Diverse_Catalytic_Enzymes"/>
</dbReference>
<comment type="catalytic activity">
    <reaction evidence="6">
        <text>P(1),P(4)-bis(5'-adenosyl) tetraphosphate + H2O = 2 ADP + 2 H(+)</text>
        <dbReference type="Rhea" id="RHEA:24252"/>
        <dbReference type="ChEBI" id="CHEBI:15377"/>
        <dbReference type="ChEBI" id="CHEBI:15378"/>
        <dbReference type="ChEBI" id="CHEBI:58141"/>
        <dbReference type="ChEBI" id="CHEBI:456216"/>
        <dbReference type="EC" id="3.6.1.41"/>
    </reaction>
</comment>
<evidence type="ECO:0000256" key="5">
    <source>
        <dbReference type="ARBA" id="ARBA00023004"/>
    </source>
</evidence>
<keyword evidence="2" id="KW-0479">Metal-binding</keyword>
<accession>A0A1F4TV29</accession>
<dbReference type="NCBIfam" id="TIGR00277">
    <property type="entry name" value="HDIG"/>
    <property type="match status" value="1"/>
</dbReference>
<dbReference type="InterPro" id="IPR006675">
    <property type="entry name" value="HDIG_dom"/>
</dbReference>
<dbReference type="AlphaFoldDB" id="A0A1F4TV29"/>
<name>A0A1F4TV29_UNCSA</name>
<proteinExistence type="predicted"/>
<evidence type="ECO:0000256" key="4">
    <source>
        <dbReference type="ARBA" id="ARBA00022801"/>
    </source>
</evidence>
<dbReference type="SUPFAM" id="SSF109604">
    <property type="entry name" value="HD-domain/PDEase-like"/>
    <property type="match status" value="1"/>
</dbReference>
<dbReference type="GO" id="GO:0008803">
    <property type="term" value="F:bis(5'-nucleosyl)-tetraphosphatase (symmetrical) activity"/>
    <property type="evidence" value="ECO:0007669"/>
    <property type="project" value="UniProtKB-EC"/>
</dbReference>
<dbReference type="NCBIfam" id="TIGR00488">
    <property type="entry name" value="bis(5'-nucleosyl)-tetraphosphatase (symmetrical) YqeK"/>
    <property type="match status" value="1"/>
</dbReference>
<dbReference type="PROSITE" id="PS51831">
    <property type="entry name" value="HD"/>
    <property type="match status" value="1"/>
</dbReference>
<dbReference type="Pfam" id="PF01966">
    <property type="entry name" value="HD"/>
    <property type="match status" value="1"/>
</dbReference>
<dbReference type="EMBL" id="MEUF01000013">
    <property type="protein sequence ID" value="OGC36538.1"/>
    <property type="molecule type" value="Genomic_DNA"/>
</dbReference>
<evidence type="ECO:0000256" key="3">
    <source>
        <dbReference type="ARBA" id="ARBA00022741"/>
    </source>
</evidence>
<dbReference type="InterPro" id="IPR003607">
    <property type="entry name" value="HD/PDEase_dom"/>
</dbReference>
<dbReference type="GO" id="GO:0046872">
    <property type="term" value="F:metal ion binding"/>
    <property type="evidence" value="ECO:0007669"/>
    <property type="project" value="UniProtKB-KW"/>
</dbReference>
<keyword evidence="3" id="KW-0547">Nucleotide-binding</keyword>
<evidence type="ECO:0000256" key="1">
    <source>
        <dbReference type="ARBA" id="ARBA00012506"/>
    </source>
</evidence>
<keyword evidence="5" id="KW-0408">Iron</keyword>
<dbReference type="SMART" id="SM00471">
    <property type="entry name" value="HDc"/>
    <property type="match status" value="1"/>
</dbReference>
<dbReference type="CDD" id="cd00077">
    <property type="entry name" value="HDc"/>
    <property type="match status" value="1"/>
</dbReference>
<reference evidence="8 9" key="1">
    <citation type="journal article" date="2016" name="Nat. Commun.">
        <title>Thousands of microbial genomes shed light on interconnected biogeochemical processes in an aquifer system.</title>
        <authorList>
            <person name="Anantharaman K."/>
            <person name="Brown C.T."/>
            <person name="Hug L.A."/>
            <person name="Sharon I."/>
            <person name="Castelle C.J."/>
            <person name="Probst A.J."/>
            <person name="Thomas B.C."/>
            <person name="Singh A."/>
            <person name="Wilkins M.J."/>
            <person name="Karaoz U."/>
            <person name="Brodie E.L."/>
            <person name="Williams K.H."/>
            <person name="Hubbard S.S."/>
            <person name="Banfield J.F."/>
        </authorList>
    </citation>
    <scope>NUCLEOTIDE SEQUENCE [LARGE SCALE GENOMIC DNA]</scope>
</reference>
<dbReference type="Proteomes" id="UP000178951">
    <property type="component" value="Unassembled WGS sequence"/>
</dbReference>
<dbReference type="PANTHER" id="PTHR35795">
    <property type="entry name" value="SLR1885 PROTEIN"/>
    <property type="match status" value="1"/>
</dbReference>
<organism evidence="8 9">
    <name type="scientific">candidate division WOR-1 bacterium RIFOXYB2_FULL_48_7</name>
    <dbReference type="NCBI Taxonomy" id="1802583"/>
    <lineage>
        <taxon>Bacteria</taxon>
        <taxon>Bacillati</taxon>
        <taxon>Saganbacteria</taxon>
    </lineage>
</organism>
<dbReference type="InterPro" id="IPR006674">
    <property type="entry name" value="HD_domain"/>
</dbReference>
<keyword evidence="4" id="KW-0378">Hydrolase</keyword>
<evidence type="ECO:0000256" key="6">
    <source>
        <dbReference type="ARBA" id="ARBA00049417"/>
    </source>
</evidence>
<evidence type="ECO:0000313" key="8">
    <source>
        <dbReference type="EMBL" id="OGC36538.1"/>
    </source>
</evidence>